<name>A0A9Q1CN07_HOLLE</name>
<evidence type="ECO:0000256" key="4">
    <source>
        <dbReference type="ARBA" id="ARBA00022691"/>
    </source>
</evidence>
<feature type="region of interest" description="Disordered" evidence="10">
    <location>
        <begin position="367"/>
        <end position="406"/>
    </location>
</feature>
<gene>
    <name evidence="12" type="ORF">HOLleu_06392</name>
</gene>
<dbReference type="CDD" id="cd18102">
    <property type="entry name" value="Trm10_MRRP1"/>
    <property type="match status" value="1"/>
</dbReference>
<keyword evidence="13" id="KW-1185">Reference proteome</keyword>
<evidence type="ECO:0000256" key="10">
    <source>
        <dbReference type="SAM" id="MobiDB-lite"/>
    </source>
</evidence>
<keyword evidence="2 12" id="KW-0489">Methyltransferase</keyword>
<dbReference type="Gene3D" id="3.40.1280.30">
    <property type="match status" value="1"/>
</dbReference>
<evidence type="ECO:0000256" key="6">
    <source>
        <dbReference type="ARBA" id="ARBA00022946"/>
    </source>
</evidence>
<evidence type="ECO:0000256" key="1">
    <source>
        <dbReference type="ARBA" id="ARBA00004173"/>
    </source>
</evidence>
<evidence type="ECO:0000313" key="13">
    <source>
        <dbReference type="Proteomes" id="UP001152320"/>
    </source>
</evidence>
<dbReference type="GO" id="GO:0008168">
    <property type="term" value="F:methyltransferase activity"/>
    <property type="evidence" value="ECO:0007669"/>
    <property type="project" value="UniProtKB-KW"/>
</dbReference>
<evidence type="ECO:0000256" key="8">
    <source>
        <dbReference type="ARBA" id="ARBA00023128"/>
    </source>
</evidence>
<dbReference type="InterPro" id="IPR025812">
    <property type="entry name" value="Trm10_C_MTase_dom"/>
</dbReference>
<dbReference type="GO" id="GO:0070131">
    <property type="term" value="P:positive regulation of mitochondrial translation"/>
    <property type="evidence" value="ECO:0007669"/>
    <property type="project" value="TreeGrafter"/>
</dbReference>
<dbReference type="InterPro" id="IPR028564">
    <property type="entry name" value="MT_TRM10-typ"/>
</dbReference>
<dbReference type="PANTHER" id="PTHR13563">
    <property type="entry name" value="TRNA (GUANINE-9-) METHYLTRANSFERASE"/>
    <property type="match status" value="1"/>
</dbReference>
<feature type="domain" description="SAM-dependent MTase TRM10-type" evidence="11">
    <location>
        <begin position="87"/>
        <end position="280"/>
    </location>
</feature>
<dbReference type="PROSITE" id="PS51675">
    <property type="entry name" value="SAM_MT_TRM10"/>
    <property type="match status" value="1"/>
</dbReference>
<keyword evidence="5" id="KW-0819">tRNA processing</keyword>
<evidence type="ECO:0000256" key="2">
    <source>
        <dbReference type="ARBA" id="ARBA00022603"/>
    </source>
</evidence>
<reference evidence="12" key="1">
    <citation type="submission" date="2021-10" db="EMBL/GenBank/DDBJ databases">
        <title>Tropical sea cucumber genome reveals ecological adaptation and Cuvierian tubules defense mechanism.</title>
        <authorList>
            <person name="Chen T."/>
        </authorList>
    </citation>
    <scope>NUCLEOTIDE SEQUENCE</scope>
    <source>
        <strain evidence="12">Nanhai2018</strain>
        <tissue evidence="12">Muscle</tissue>
    </source>
</reference>
<evidence type="ECO:0000259" key="11">
    <source>
        <dbReference type="PROSITE" id="PS51675"/>
    </source>
</evidence>
<keyword evidence="7" id="KW-0175">Coiled coil</keyword>
<dbReference type="InterPro" id="IPR038459">
    <property type="entry name" value="MT_TRM10-typ_sf"/>
</dbReference>
<feature type="compositionally biased region" description="Basic residues" evidence="10">
    <location>
        <begin position="395"/>
        <end position="406"/>
    </location>
</feature>
<dbReference type="GO" id="GO:0032259">
    <property type="term" value="P:methylation"/>
    <property type="evidence" value="ECO:0007669"/>
    <property type="project" value="UniProtKB-KW"/>
</dbReference>
<dbReference type="PANTHER" id="PTHR13563:SF5">
    <property type="entry name" value="TRNA METHYLTRANSFERASE 10 HOMOLOG C"/>
    <property type="match status" value="1"/>
</dbReference>
<evidence type="ECO:0000256" key="5">
    <source>
        <dbReference type="ARBA" id="ARBA00022694"/>
    </source>
</evidence>
<keyword evidence="3" id="KW-0808">Transferase</keyword>
<evidence type="ECO:0000256" key="7">
    <source>
        <dbReference type="ARBA" id="ARBA00023054"/>
    </source>
</evidence>
<dbReference type="EMBL" id="JAIZAY010000002">
    <property type="protein sequence ID" value="KAJ8047404.1"/>
    <property type="molecule type" value="Genomic_DNA"/>
</dbReference>
<dbReference type="Proteomes" id="UP001152320">
    <property type="component" value="Chromosome 2"/>
</dbReference>
<comment type="caution">
    <text evidence="12">The sequence shown here is derived from an EMBL/GenBank/DDBJ whole genome shotgun (WGS) entry which is preliminary data.</text>
</comment>
<evidence type="ECO:0000256" key="9">
    <source>
        <dbReference type="ARBA" id="ARBA00029803"/>
    </source>
</evidence>
<keyword evidence="6" id="KW-0809">Transit peptide</keyword>
<organism evidence="12 13">
    <name type="scientific">Holothuria leucospilota</name>
    <name type="common">Black long sea cucumber</name>
    <name type="synonym">Mertensiothuria leucospilota</name>
    <dbReference type="NCBI Taxonomy" id="206669"/>
    <lineage>
        <taxon>Eukaryota</taxon>
        <taxon>Metazoa</taxon>
        <taxon>Echinodermata</taxon>
        <taxon>Eleutherozoa</taxon>
        <taxon>Echinozoa</taxon>
        <taxon>Holothuroidea</taxon>
        <taxon>Aspidochirotacea</taxon>
        <taxon>Aspidochirotida</taxon>
        <taxon>Holothuriidae</taxon>
        <taxon>Holothuria</taxon>
    </lineage>
</organism>
<dbReference type="GO" id="GO:0005739">
    <property type="term" value="C:mitochondrion"/>
    <property type="evidence" value="ECO:0007669"/>
    <property type="project" value="UniProtKB-SubCell"/>
</dbReference>
<protein>
    <recommendedName>
        <fullName evidence="9">RNA (guanine-9-)-methyltransferase domain-containing protein 1</fullName>
    </recommendedName>
</protein>
<accession>A0A9Q1CN07</accession>
<keyword evidence="4" id="KW-0949">S-adenosyl-L-methionine</keyword>
<dbReference type="AlphaFoldDB" id="A0A9Q1CN07"/>
<comment type="subcellular location">
    <subcellularLocation>
        <location evidence="1">Mitochondrion</location>
    </subcellularLocation>
</comment>
<dbReference type="GO" id="GO:0005654">
    <property type="term" value="C:nucleoplasm"/>
    <property type="evidence" value="ECO:0007669"/>
    <property type="project" value="TreeGrafter"/>
</dbReference>
<sequence>MRELGKQVPDLISDSDLEYYTSLTSKRGKKKFLSFLCKREALRKREKMKRLEKQSERKNEKEDDIDGTLPVNRLMRRVSDVTILTGDNWRLAAAMKFGPQIAFDFSYDALMERPEIVSMVSQLNHVLNANKQARNPFYMHWTGLKDGSKSLKEMRRMFGDTFENLMVNVTDKDVLDIFPKDELIFLTADSTNIMHTFDIDKIYVIGGLVDSRTIQTGVTLAKAKRYNISHARFPLDLYLQWELGAKTLTLDQVARILHSMNESHDWMEALKNVPTRKHGGFKVSRNVSPQAFEMISSRPDLEKYYNKTKESIERKKGRKEGMIRDSGRFSFSRAKREFKWDLLESDDAEKFSENSKEWNTSVWMNEEENNDFDPTGDTLFSSSEKVVGKVENSKNRGKSKRTKWYH</sequence>
<evidence type="ECO:0000313" key="12">
    <source>
        <dbReference type="EMBL" id="KAJ8047404.1"/>
    </source>
</evidence>
<dbReference type="OrthoDB" id="9976048at2759"/>
<dbReference type="GO" id="GO:0097745">
    <property type="term" value="P:mitochondrial tRNA 5'-end processing"/>
    <property type="evidence" value="ECO:0007669"/>
    <property type="project" value="TreeGrafter"/>
</dbReference>
<dbReference type="InterPro" id="IPR007356">
    <property type="entry name" value="tRNA_m1G_MeTrfase_euk"/>
</dbReference>
<keyword evidence="8" id="KW-0496">Mitochondrion</keyword>
<dbReference type="GO" id="GO:0000049">
    <property type="term" value="F:tRNA binding"/>
    <property type="evidence" value="ECO:0007669"/>
    <property type="project" value="TreeGrafter"/>
</dbReference>
<proteinExistence type="predicted"/>
<evidence type="ECO:0000256" key="3">
    <source>
        <dbReference type="ARBA" id="ARBA00022679"/>
    </source>
</evidence>